<gene>
    <name evidence="1" type="ORF">RhiirC2_796005</name>
</gene>
<reference evidence="1 2" key="1">
    <citation type="submission" date="2016-04" db="EMBL/GenBank/DDBJ databases">
        <title>Genome analyses suggest a sexual origin of heterokaryosis in a supposedly ancient asexual fungus.</title>
        <authorList>
            <person name="Ropars J."/>
            <person name="Sedzielewska K."/>
            <person name="Noel J."/>
            <person name="Charron P."/>
            <person name="Farinelli L."/>
            <person name="Marton T."/>
            <person name="Kruger M."/>
            <person name="Pelin A."/>
            <person name="Brachmann A."/>
            <person name="Corradi N."/>
        </authorList>
    </citation>
    <scope>NUCLEOTIDE SEQUENCE [LARGE SCALE GENOMIC DNA]</scope>
    <source>
        <strain evidence="1 2">C2</strain>
    </source>
</reference>
<dbReference type="AlphaFoldDB" id="A0A2N1MAF4"/>
<comment type="caution">
    <text evidence="1">The sequence shown here is derived from an EMBL/GenBank/DDBJ whole genome shotgun (WGS) entry which is preliminary data.</text>
</comment>
<organism evidence="1 2">
    <name type="scientific">Rhizophagus irregularis</name>
    <dbReference type="NCBI Taxonomy" id="588596"/>
    <lineage>
        <taxon>Eukaryota</taxon>
        <taxon>Fungi</taxon>
        <taxon>Fungi incertae sedis</taxon>
        <taxon>Mucoromycota</taxon>
        <taxon>Glomeromycotina</taxon>
        <taxon>Glomeromycetes</taxon>
        <taxon>Glomerales</taxon>
        <taxon>Glomeraceae</taxon>
        <taxon>Rhizophagus</taxon>
    </lineage>
</organism>
<proteinExistence type="predicted"/>
<name>A0A2N1MAF4_9GLOM</name>
<evidence type="ECO:0000313" key="2">
    <source>
        <dbReference type="Proteomes" id="UP000233469"/>
    </source>
</evidence>
<evidence type="ECO:0000313" key="1">
    <source>
        <dbReference type="EMBL" id="PKK58633.1"/>
    </source>
</evidence>
<dbReference type="Proteomes" id="UP000233469">
    <property type="component" value="Unassembled WGS sequence"/>
</dbReference>
<evidence type="ECO:0008006" key="3">
    <source>
        <dbReference type="Google" id="ProtNLM"/>
    </source>
</evidence>
<reference evidence="1 2" key="2">
    <citation type="submission" date="2017-10" db="EMBL/GenBank/DDBJ databases">
        <title>Extensive intraspecific genome diversity in a model arbuscular mycorrhizal fungus.</title>
        <authorList>
            <person name="Chen E.C.H."/>
            <person name="Morin E."/>
            <person name="Baudet D."/>
            <person name="Noel J."/>
            <person name="Ndikumana S."/>
            <person name="Charron P."/>
            <person name="St-Onge C."/>
            <person name="Giorgi J."/>
            <person name="Grigoriev I.V."/>
            <person name="Roux C."/>
            <person name="Martin F.M."/>
            <person name="Corradi N."/>
        </authorList>
    </citation>
    <scope>NUCLEOTIDE SEQUENCE [LARGE SCALE GENOMIC DNA]</scope>
    <source>
        <strain evidence="1 2">C2</strain>
    </source>
</reference>
<dbReference type="EMBL" id="LLXL01003476">
    <property type="protein sequence ID" value="PKK58633.1"/>
    <property type="molecule type" value="Genomic_DNA"/>
</dbReference>
<sequence length="79" mass="9174">MYDEVLCQTHAATAWRVKQILKSIKERWSWIKQDLVENFVNNCNNCAIRQLLRKMDLIDLSYILHVFPGIVGGNPKNDG</sequence>
<accession>A0A2N1MAF4</accession>
<protein>
    <recommendedName>
        <fullName evidence="3">Integrase zinc-binding domain-containing protein</fullName>
    </recommendedName>
</protein>